<organism evidence="2 3">
    <name type="scientific">Roseobacter fucihabitans</name>
    <dbReference type="NCBI Taxonomy" id="1537242"/>
    <lineage>
        <taxon>Bacteria</taxon>
        <taxon>Pseudomonadati</taxon>
        <taxon>Pseudomonadota</taxon>
        <taxon>Alphaproteobacteria</taxon>
        <taxon>Rhodobacterales</taxon>
        <taxon>Roseobacteraceae</taxon>
        <taxon>Roseobacter</taxon>
    </lineage>
</organism>
<accession>A0ABZ2BY07</accession>
<protein>
    <submittedName>
        <fullName evidence="2">Uncharacterized protein</fullName>
    </submittedName>
</protein>
<dbReference type="Proteomes" id="UP001318682">
    <property type="component" value="Chromosome"/>
</dbReference>
<gene>
    <name evidence="2" type="ORF">ROLI_039680</name>
</gene>
<dbReference type="EMBL" id="CP143423">
    <property type="protein sequence ID" value="WVX50868.1"/>
    <property type="molecule type" value="Genomic_DNA"/>
</dbReference>
<sequence>MTKSGITINQSGGNAVFGNVSQGNKNKNVATSSMTVTETAFREFFEEIETLRAKAAVSDQEAAELSEKVAVLEKELGEKGPGALISMAAKQLYENYGWAAKPLGRLFGLVGL</sequence>
<evidence type="ECO:0000313" key="3">
    <source>
        <dbReference type="Proteomes" id="UP001318682"/>
    </source>
</evidence>
<feature type="coiled-coil region" evidence="1">
    <location>
        <begin position="48"/>
        <end position="75"/>
    </location>
</feature>
<evidence type="ECO:0000313" key="2">
    <source>
        <dbReference type="EMBL" id="WVX50868.1"/>
    </source>
</evidence>
<proteinExistence type="predicted"/>
<keyword evidence="1" id="KW-0175">Coiled coil</keyword>
<name>A0ABZ2BY07_9RHOB</name>
<reference evidence="3" key="1">
    <citation type="submission" date="2024-01" db="EMBL/GenBank/DDBJ databases">
        <title>Roseobacter fucihabitans sp. nov., isolated from the brown alga Fucus spiralis.</title>
        <authorList>
            <person name="Hahnke S."/>
            <person name="Berger M."/>
            <person name="Schlingloff A."/>
            <person name="Athale I."/>
            <person name="Neumann-Schaal M."/>
            <person name="Adenaya A."/>
            <person name="Poehlein A."/>
            <person name="Daniel R."/>
            <person name="Pertersen J."/>
            <person name="Brinkhoff T."/>
        </authorList>
    </citation>
    <scope>NUCLEOTIDE SEQUENCE [LARGE SCALE GENOMIC DNA]</scope>
    <source>
        <strain evidence="3">B14</strain>
    </source>
</reference>
<evidence type="ECO:0000256" key="1">
    <source>
        <dbReference type="SAM" id="Coils"/>
    </source>
</evidence>
<keyword evidence="3" id="KW-1185">Reference proteome</keyword>
<dbReference type="RefSeq" id="WP_187429338.1">
    <property type="nucleotide sequence ID" value="NZ_CP143423.1"/>
</dbReference>